<evidence type="ECO:0000313" key="3">
    <source>
        <dbReference type="Proteomes" id="UP000001514"/>
    </source>
</evidence>
<dbReference type="KEGG" id="smo:SELMODRAFT_431605"/>
<accession>D8TD68</accession>
<keyword evidence="1" id="KW-1133">Transmembrane helix</keyword>
<sequence>MELGSHRNLLSWTPSMELRMFCLLILSQHILEKQVLPEQHPDQCIQLKIFMLNEPALEAHFSTDVPRPLLCANELSNADSSLQDAIHEALLLSQAFTFFICEGIFYKLFYKSFYKKWGSRYFHKGVMIFHHTSGVTLVAFLPLLSLPRFKRDRIHLRDTLRFVPQALVCINVTFALHYTSLLFFLDWLQGETV</sequence>
<dbReference type="Proteomes" id="UP000001514">
    <property type="component" value="Unassembled WGS sequence"/>
</dbReference>
<dbReference type="AlphaFoldDB" id="D8TD68"/>
<dbReference type="Gramene" id="EFJ05429">
    <property type="protein sequence ID" value="EFJ05429"/>
    <property type="gene ID" value="SELMODRAFT_431605"/>
</dbReference>
<keyword evidence="1" id="KW-0472">Membrane</keyword>
<gene>
    <name evidence="2" type="ORF">SELMODRAFT_431605</name>
</gene>
<feature type="transmembrane region" description="Helical" evidence="1">
    <location>
        <begin position="166"/>
        <end position="185"/>
    </location>
</feature>
<feature type="transmembrane region" description="Helical" evidence="1">
    <location>
        <begin position="128"/>
        <end position="146"/>
    </location>
</feature>
<keyword evidence="1" id="KW-0812">Transmembrane</keyword>
<evidence type="ECO:0000313" key="2">
    <source>
        <dbReference type="EMBL" id="EFJ05429.1"/>
    </source>
</evidence>
<dbReference type="HOGENOM" id="CLU_1410976_0_0_1"/>
<reference evidence="2 3" key="1">
    <citation type="journal article" date="2011" name="Science">
        <title>The Selaginella genome identifies genetic changes associated with the evolution of vascular plants.</title>
        <authorList>
            <person name="Banks J.A."/>
            <person name="Nishiyama T."/>
            <person name="Hasebe M."/>
            <person name="Bowman J.L."/>
            <person name="Gribskov M."/>
            <person name="dePamphilis C."/>
            <person name="Albert V.A."/>
            <person name="Aono N."/>
            <person name="Aoyama T."/>
            <person name="Ambrose B.A."/>
            <person name="Ashton N.W."/>
            <person name="Axtell M.J."/>
            <person name="Barker E."/>
            <person name="Barker M.S."/>
            <person name="Bennetzen J.L."/>
            <person name="Bonawitz N.D."/>
            <person name="Chapple C."/>
            <person name="Cheng C."/>
            <person name="Correa L.G."/>
            <person name="Dacre M."/>
            <person name="DeBarry J."/>
            <person name="Dreyer I."/>
            <person name="Elias M."/>
            <person name="Engstrom E.M."/>
            <person name="Estelle M."/>
            <person name="Feng L."/>
            <person name="Finet C."/>
            <person name="Floyd S.K."/>
            <person name="Frommer W.B."/>
            <person name="Fujita T."/>
            <person name="Gramzow L."/>
            <person name="Gutensohn M."/>
            <person name="Harholt J."/>
            <person name="Hattori M."/>
            <person name="Heyl A."/>
            <person name="Hirai T."/>
            <person name="Hiwatashi Y."/>
            <person name="Ishikawa M."/>
            <person name="Iwata M."/>
            <person name="Karol K.G."/>
            <person name="Koehler B."/>
            <person name="Kolukisaoglu U."/>
            <person name="Kubo M."/>
            <person name="Kurata T."/>
            <person name="Lalonde S."/>
            <person name="Li K."/>
            <person name="Li Y."/>
            <person name="Litt A."/>
            <person name="Lyons E."/>
            <person name="Manning G."/>
            <person name="Maruyama T."/>
            <person name="Michael T.P."/>
            <person name="Mikami K."/>
            <person name="Miyazaki S."/>
            <person name="Morinaga S."/>
            <person name="Murata T."/>
            <person name="Mueller-Roeber B."/>
            <person name="Nelson D.R."/>
            <person name="Obara M."/>
            <person name="Oguri Y."/>
            <person name="Olmstead R.G."/>
            <person name="Onodera N."/>
            <person name="Petersen B.L."/>
            <person name="Pils B."/>
            <person name="Prigge M."/>
            <person name="Rensing S.A."/>
            <person name="Riano-Pachon D.M."/>
            <person name="Roberts A.W."/>
            <person name="Sato Y."/>
            <person name="Scheller H.V."/>
            <person name="Schulz B."/>
            <person name="Schulz C."/>
            <person name="Shakirov E.V."/>
            <person name="Shibagaki N."/>
            <person name="Shinohara N."/>
            <person name="Shippen D.E."/>
            <person name="Soerensen I."/>
            <person name="Sotooka R."/>
            <person name="Sugimoto N."/>
            <person name="Sugita M."/>
            <person name="Sumikawa N."/>
            <person name="Tanurdzic M."/>
            <person name="Theissen G."/>
            <person name="Ulvskov P."/>
            <person name="Wakazuki S."/>
            <person name="Weng J.K."/>
            <person name="Willats W.W."/>
            <person name="Wipf D."/>
            <person name="Wolf P.G."/>
            <person name="Yang L."/>
            <person name="Zimmer A.D."/>
            <person name="Zhu Q."/>
            <person name="Mitros T."/>
            <person name="Hellsten U."/>
            <person name="Loque D."/>
            <person name="Otillar R."/>
            <person name="Salamov A."/>
            <person name="Schmutz J."/>
            <person name="Shapiro H."/>
            <person name="Lindquist E."/>
            <person name="Lucas S."/>
            <person name="Rokhsar D."/>
            <person name="Grigoriev I.V."/>
        </authorList>
    </citation>
    <scope>NUCLEOTIDE SEQUENCE [LARGE SCALE GENOMIC DNA]</scope>
</reference>
<protein>
    <submittedName>
        <fullName evidence="2">Uncharacterized protein</fullName>
    </submittedName>
</protein>
<evidence type="ECO:0000256" key="1">
    <source>
        <dbReference type="SAM" id="Phobius"/>
    </source>
</evidence>
<dbReference type="EMBL" id="GL377726">
    <property type="protein sequence ID" value="EFJ05429.1"/>
    <property type="molecule type" value="Genomic_DNA"/>
</dbReference>
<dbReference type="InParanoid" id="D8TD68"/>
<proteinExistence type="predicted"/>
<keyword evidence="3" id="KW-1185">Reference proteome</keyword>
<name>D8TD68_SELML</name>
<organism evidence="3">
    <name type="scientific">Selaginella moellendorffii</name>
    <name type="common">Spikemoss</name>
    <dbReference type="NCBI Taxonomy" id="88036"/>
    <lineage>
        <taxon>Eukaryota</taxon>
        <taxon>Viridiplantae</taxon>
        <taxon>Streptophyta</taxon>
        <taxon>Embryophyta</taxon>
        <taxon>Tracheophyta</taxon>
        <taxon>Lycopodiopsida</taxon>
        <taxon>Selaginellales</taxon>
        <taxon>Selaginellaceae</taxon>
        <taxon>Selaginella</taxon>
    </lineage>
</organism>